<reference evidence="2" key="1">
    <citation type="journal article" date="2015" name="Proc. Natl. Acad. Sci. U.S.A.">
        <title>Genome sequence of the Asian Tiger mosquito, Aedes albopictus, reveals insights into its biology, genetics, and evolution.</title>
        <authorList>
            <person name="Chen X.G."/>
            <person name="Jiang X."/>
            <person name="Gu J."/>
            <person name="Xu M."/>
            <person name="Wu Y."/>
            <person name="Deng Y."/>
            <person name="Zhang C."/>
            <person name="Bonizzoni M."/>
            <person name="Dermauw W."/>
            <person name="Vontas J."/>
            <person name="Armbruster P."/>
            <person name="Huang X."/>
            <person name="Yang Y."/>
            <person name="Zhang H."/>
            <person name="He W."/>
            <person name="Peng H."/>
            <person name="Liu Y."/>
            <person name="Wu K."/>
            <person name="Chen J."/>
            <person name="Lirakis M."/>
            <person name="Topalis P."/>
            <person name="Van Leeuwen T."/>
            <person name="Hall A.B."/>
            <person name="Jiang X."/>
            <person name="Thorpe C."/>
            <person name="Mueller R.L."/>
            <person name="Sun C."/>
            <person name="Waterhouse R.M."/>
            <person name="Yan G."/>
            <person name="Tu Z.J."/>
            <person name="Fang X."/>
            <person name="James A.A."/>
        </authorList>
    </citation>
    <scope>NUCLEOTIDE SEQUENCE [LARGE SCALE GENOMIC DNA]</scope>
    <source>
        <strain evidence="2">Foshan</strain>
    </source>
</reference>
<evidence type="ECO:0000313" key="2">
    <source>
        <dbReference type="Proteomes" id="UP000069940"/>
    </source>
</evidence>
<evidence type="ECO:0008006" key="3">
    <source>
        <dbReference type="Google" id="ProtNLM"/>
    </source>
</evidence>
<protein>
    <recommendedName>
        <fullName evidence="3">Secreted protein</fullName>
    </recommendedName>
</protein>
<keyword evidence="2" id="KW-1185">Reference proteome</keyword>
<sequence>MFLPFGRCCCVPTVVIAISSIRLSSGMNRGMFLRYGALHCLPELIRSRPNPEKGCWRAAVGVFRGSIPPLVMGCPSREILAISESLIPMSATWLAKWLTMVSRITFRFKFCINTCRTSRRWIPRAAHSFSFFRYGVGRIWSSIIRMQTWGESRRNLSWSLECGAR</sequence>
<accession>A0ABM2A5Z4</accession>
<evidence type="ECO:0000313" key="1">
    <source>
        <dbReference type="EnsemblMetazoa" id="AALFPA23_024785.P36934"/>
    </source>
</evidence>
<dbReference type="GeneID" id="109414134"/>
<reference evidence="1" key="2">
    <citation type="submission" date="2025-05" db="UniProtKB">
        <authorList>
            <consortium name="EnsemblMetazoa"/>
        </authorList>
    </citation>
    <scope>IDENTIFICATION</scope>
    <source>
        <strain evidence="1">Foshan</strain>
    </source>
</reference>
<name>A0ABM2A5Z4_AEDAL</name>
<organism evidence="1 2">
    <name type="scientific">Aedes albopictus</name>
    <name type="common">Asian tiger mosquito</name>
    <name type="synonym">Stegomyia albopicta</name>
    <dbReference type="NCBI Taxonomy" id="7160"/>
    <lineage>
        <taxon>Eukaryota</taxon>
        <taxon>Metazoa</taxon>
        <taxon>Ecdysozoa</taxon>
        <taxon>Arthropoda</taxon>
        <taxon>Hexapoda</taxon>
        <taxon>Insecta</taxon>
        <taxon>Pterygota</taxon>
        <taxon>Neoptera</taxon>
        <taxon>Endopterygota</taxon>
        <taxon>Diptera</taxon>
        <taxon>Nematocera</taxon>
        <taxon>Culicoidea</taxon>
        <taxon>Culicidae</taxon>
        <taxon>Culicinae</taxon>
        <taxon>Aedini</taxon>
        <taxon>Aedes</taxon>
        <taxon>Stegomyia</taxon>
    </lineage>
</organism>
<dbReference type="EnsemblMetazoa" id="AALFPA23_024785.R36934">
    <property type="protein sequence ID" value="AALFPA23_024785.P36934"/>
    <property type="gene ID" value="AALFPA23_024785"/>
</dbReference>
<dbReference type="RefSeq" id="XP_019543452.3">
    <property type="nucleotide sequence ID" value="XM_019687907.3"/>
</dbReference>
<dbReference type="Proteomes" id="UP000069940">
    <property type="component" value="Unassembled WGS sequence"/>
</dbReference>
<proteinExistence type="predicted"/>